<keyword evidence="2" id="KW-1133">Transmembrane helix</keyword>
<feature type="transmembrane region" description="Helical" evidence="2">
    <location>
        <begin position="149"/>
        <end position="172"/>
    </location>
</feature>
<evidence type="ECO:0000256" key="2">
    <source>
        <dbReference type="SAM" id="Phobius"/>
    </source>
</evidence>
<feature type="transmembrane region" description="Helical" evidence="2">
    <location>
        <begin position="244"/>
        <end position="264"/>
    </location>
</feature>
<name>A0A518ANR1_9BACT</name>
<keyword evidence="2" id="KW-0812">Transmembrane</keyword>
<accession>A0A518ANR1</accession>
<organism evidence="3 4">
    <name type="scientific">Aeoliella mucimassa</name>
    <dbReference type="NCBI Taxonomy" id="2527972"/>
    <lineage>
        <taxon>Bacteria</taxon>
        <taxon>Pseudomonadati</taxon>
        <taxon>Planctomycetota</taxon>
        <taxon>Planctomycetia</taxon>
        <taxon>Pirellulales</taxon>
        <taxon>Lacipirellulaceae</taxon>
        <taxon>Aeoliella</taxon>
    </lineage>
</organism>
<proteinExistence type="predicted"/>
<evidence type="ECO:0000313" key="4">
    <source>
        <dbReference type="Proteomes" id="UP000315750"/>
    </source>
</evidence>
<protein>
    <submittedName>
        <fullName evidence="3">Uncharacterized protein</fullName>
    </submittedName>
</protein>
<feature type="transmembrane region" description="Helical" evidence="2">
    <location>
        <begin position="41"/>
        <end position="62"/>
    </location>
</feature>
<feature type="transmembrane region" description="Helical" evidence="2">
    <location>
        <begin position="120"/>
        <end position="143"/>
    </location>
</feature>
<evidence type="ECO:0000256" key="1">
    <source>
        <dbReference type="SAM" id="MobiDB-lite"/>
    </source>
</evidence>
<dbReference type="EMBL" id="CP036278">
    <property type="protein sequence ID" value="QDU56363.1"/>
    <property type="molecule type" value="Genomic_DNA"/>
</dbReference>
<sequence length="301" mass="32865">MKSPMPFLSQKLGELDRLLRGDATRPSQLTSDQLQISARGLAIVALILSMFYGLCMGSYSLLKTPTHGIDDPFGPYLQVLASMIKVPALFGLTLIITLPSLYVFNALVGSRLSLLGMMRLLVASLSINITVLAAMGTIVAFFSLTTTSYSFILLLNVAVFTVSGVLGLLFLLQTLHRLSVVNSISKLTAFSSPSPFVNVIEEQSQDESELETPSEEAATEPSNKIDDSALDMPEGQTLGHHTQIVFRCWIVLFSLVGAQMGWVLRPFIGSPDMPFTFFRARESNFFTEVFHTLVNFVLGGG</sequence>
<evidence type="ECO:0000313" key="3">
    <source>
        <dbReference type="EMBL" id="QDU56363.1"/>
    </source>
</evidence>
<feature type="transmembrane region" description="Helical" evidence="2">
    <location>
        <begin position="82"/>
        <end position="108"/>
    </location>
</feature>
<reference evidence="3 4" key="1">
    <citation type="submission" date="2019-02" db="EMBL/GenBank/DDBJ databases">
        <title>Deep-cultivation of Planctomycetes and their phenomic and genomic characterization uncovers novel biology.</title>
        <authorList>
            <person name="Wiegand S."/>
            <person name="Jogler M."/>
            <person name="Boedeker C."/>
            <person name="Pinto D."/>
            <person name="Vollmers J."/>
            <person name="Rivas-Marin E."/>
            <person name="Kohn T."/>
            <person name="Peeters S.H."/>
            <person name="Heuer A."/>
            <person name="Rast P."/>
            <person name="Oberbeckmann S."/>
            <person name="Bunk B."/>
            <person name="Jeske O."/>
            <person name="Meyerdierks A."/>
            <person name="Storesund J.E."/>
            <person name="Kallscheuer N."/>
            <person name="Luecker S."/>
            <person name="Lage O.M."/>
            <person name="Pohl T."/>
            <person name="Merkel B.J."/>
            <person name="Hornburger P."/>
            <person name="Mueller R.-W."/>
            <person name="Bruemmer F."/>
            <person name="Labrenz M."/>
            <person name="Spormann A.M."/>
            <person name="Op den Camp H."/>
            <person name="Overmann J."/>
            <person name="Amann R."/>
            <person name="Jetten M.S.M."/>
            <person name="Mascher T."/>
            <person name="Medema M.H."/>
            <person name="Devos D.P."/>
            <person name="Kaster A.-K."/>
            <person name="Ovreas L."/>
            <person name="Rohde M."/>
            <person name="Galperin M.Y."/>
            <person name="Jogler C."/>
        </authorList>
    </citation>
    <scope>NUCLEOTIDE SEQUENCE [LARGE SCALE GENOMIC DNA]</scope>
    <source>
        <strain evidence="3 4">Pan181</strain>
    </source>
</reference>
<dbReference type="KEGG" id="amuc:Pan181_25720"/>
<dbReference type="AlphaFoldDB" id="A0A518ANR1"/>
<keyword evidence="2" id="KW-0472">Membrane</keyword>
<gene>
    <name evidence="3" type="ORF">Pan181_25720</name>
</gene>
<feature type="compositionally biased region" description="Acidic residues" evidence="1">
    <location>
        <begin position="205"/>
        <end position="218"/>
    </location>
</feature>
<keyword evidence="4" id="KW-1185">Reference proteome</keyword>
<feature type="region of interest" description="Disordered" evidence="1">
    <location>
        <begin position="205"/>
        <end position="231"/>
    </location>
</feature>
<dbReference type="Proteomes" id="UP000315750">
    <property type="component" value="Chromosome"/>
</dbReference>